<comment type="caution">
    <text evidence="1">The sequence shown here is derived from an EMBL/GenBank/DDBJ whole genome shotgun (WGS) entry which is preliminary data.</text>
</comment>
<dbReference type="Proteomes" id="UP000266841">
    <property type="component" value="Unassembled WGS sequence"/>
</dbReference>
<accession>K0SAF5</accession>
<dbReference type="OrthoDB" id="56809at2759"/>
<keyword evidence="2" id="KW-1185">Reference proteome</keyword>
<protein>
    <submittedName>
        <fullName evidence="1">Uncharacterized protein</fullName>
    </submittedName>
</protein>
<organism evidence="1 2">
    <name type="scientific">Thalassiosira oceanica</name>
    <name type="common">Marine diatom</name>
    <dbReference type="NCBI Taxonomy" id="159749"/>
    <lineage>
        <taxon>Eukaryota</taxon>
        <taxon>Sar</taxon>
        <taxon>Stramenopiles</taxon>
        <taxon>Ochrophyta</taxon>
        <taxon>Bacillariophyta</taxon>
        <taxon>Coscinodiscophyceae</taxon>
        <taxon>Thalassiosirophycidae</taxon>
        <taxon>Thalassiosirales</taxon>
        <taxon>Thalassiosiraceae</taxon>
        <taxon>Thalassiosira</taxon>
    </lineage>
</organism>
<gene>
    <name evidence="1" type="ORF">THAOC_17192</name>
</gene>
<name>K0SAF5_THAOC</name>
<dbReference type="AlphaFoldDB" id="K0SAF5"/>
<dbReference type="EMBL" id="AGNL01019048">
    <property type="protein sequence ID" value="EJK62205.1"/>
    <property type="molecule type" value="Genomic_DNA"/>
</dbReference>
<proteinExistence type="predicted"/>
<reference evidence="1 2" key="1">
    <citation type="journal article" date="2012" name="Genome Biol.">
        <title>Genome and low-iron response of an oceanic diatom adapted to chronic iron limitation.</title>
        <authorList>
            <person name="Lommer M."/>
            <person name="Specht M."/>
            <person name="Roy A.S."/>
            <person name="Kraemer L."/>
            <person name="Andreson R."/>
            <person name="Gutowska M.A."/>
            <person name="Wolf J."/>
            <person name="Bergner S.V."/>
            <person name="Schilhabel M.B."/>
            <person name="Klostermeier U.C."/>
            <person name="Beiko R.G."/>
            <person name="Rosenstiel P."/>
            <person name="Hippler M."/>
            <person name="Laroche J."/>
        </authorList>
    </citation>
    <scope>NUCLEOTIDE SEQUENCE [LARGE SCALE GENOMIC DNA]</scope>
    <source>
        <strain evidence="1 2">CCMP1005</strain>
    </source>
</reference>
<evidence type="ECO:0000313" key="1">
    <source>
        <dbReference type="EMBL" id="EJK62205.1"/>
    </source>
</evidence>
<evidence type="ECO:0000313" key="2">
    <source>
        <dbReference type="Proteomes" id="UP000266841"/>
    </source>
</evidence>
<sequence length="602" mass="65959">MGRGEKVSKKAVGFARKALAECCEFLMKQTNGNVGAEERAVLLMLYHAVGRGGEVSSTSWDLAEWKDDVECLMTQWGETKKGQQYGMSFHPDASNWRVCIFNALACYLILTGGCPDRASVSSEEAGVHWIFPSFVNLVDGGCAKKASNILQKCRDGGVKRLPKDSTSHGIRVSATDDMIHNHLVSVFVVIARGGWDFEADSTAFRYFSHMKHIAVGGRALAGWADPNSDVKAPSLEPLFAIIGRDVVAKFCDILFSATDIPQLKNVDELLPFRDAMVATVLKDYESMLSVLGPNSPIIKKLQNAAIHVDARHSDLVKWGKAIKTKFQLDNLTNLGGNGDENIRRVLQTVQTHMVAKDAEISELKEIVKNTDVKIDRLTDLVLQLGGASITQSTAAAAPAAAAAPSAGDAPSTGDASALAVPDAHTVMHRNQLLQANTDFSNTLKNALPVFFNDCIEHKLHPGINWTLNGLRRQNRTKCKLVYQGIVNLAAPHEERYFDYRCSYVGHNLATRVEWTNMRNTIVGRLGVLYQRTLASRMLVAKKVLAGQNADEYEPTGAEIKREIGNKKLFVGALGSYADRVFAEENNAKEGSNKRRRSDSDGD</sequence>